<evidence type="ECO:0000256" key="2">
    <source>
        <dbReference type="ARBA" id="ARBA00008305"/>
    </source>
</evidence>
<dbReference type="EMBL" id="JAAMPI010002112">
    <property type="protein sequence ID" value="KAF4618386.1"/>
    <property type="molecule type" value="Genomic_DNA"/>
</dbReference>
<dbReference type="GO" id="GO:0035299">
    <property type="term" value="F:inositol-1,3,4,5,6-pentakisphosphate 2-kinase activity"/>
    <property type="evidence" value="ECO:0007669"/>
    <property type="project" value="UniProtKB-EC"/>
</dbReference>
<keyword evidence="7 9" id="KW-0418">Kinase</keyword>
<keyword evidence="6 9" id="KW-0547">Nucleotide-binding</keyword>
<evidence type="ECO:0000256" key="5">
    <source>
        <dbReference type="ARBA" id="ARBA00022679"/>
    </source>
</evidence>
<dbReference type="InterPro" id="IPR009286">
    <property type="entry name" value="Ins_P5_2-kin"/>
</dbReference>
<name>A0A8H4VPP6_9HELO</name>
<evidence type="ECO:0000313" key="11">
    <source>
        <dbReference type="Proteomes" id="UP000566819"/>
    </source>
</evidence>
<dbReference type="PANTHER" id="PTHR14456">
    <property type="entry name" value="INOSITOL POLYPHOSPHATE KINASE 1"/>
    <property type="match status" value="1"/>
</dbReference>
<comment type="domain">
    <text evidence="9">The EXKPK motif is conserved in inositol-pentakisphosphate 2-kinases of both family 1 and 2.</text>
</comment>
<dbReference type="GO" id="GO:0005634">
    <property type="term" value="C:nucleus"/>
    <property type="evidence" value="ECO:0007669"/>
    <property type="project" value="TreeGrafter"/>
</dbReference>
<evidence type="ECO:0000256" key="1">
    <source>
        <dbReference type="ARBA" id="ARBA00003979"/>
    </source>
</evidence>
<comment type="catalytic activity">
    <reaction evidence="9">
        <text>1D-myo-inositol 1,3,4,5,6-pentakisphosphate + ATP = 1D-myo-inositol hexakisphosphate + ADP + H(+)</text>
        <dbReference type="Rhea" id="RHEA:20313"/>
        <dbReference type="ChEBI" id="CHEBI:15378"/>
        <dbReference type="ChEBI" id="CHEBI:30616"/>
        <dbReference type="ChEBI" id="CHEBI:57733"/>
        <dbReference type="ChEBI" id="CHEBI:58130"/>
        <dbReference type="ChEBI" id="CHEBI:456216"/>
        <dbReference type="EC" id="2.7.1.158"/>
    </reaction>
</comment>
<dbReference type="Proteomes" id="UP000566819">
    <property type="component" value="Unassembled WGS sequence"/>
</dbReference>
<gene>
    <name evidence="10" type="ORF">G7Y89_g14918</name>
</gene>
<evidence type="ECO:0000256" key="7">
    <source>
        <dbReference type="ARBA" id="ARBA00022777"/>
    </source>
</evidence>
<sequence length="402" mass="45215">MQPLPQPHQRWIETPAMASASASVSASELIPVLPDDTGIQYLGEGAANIVYHISVRYPTPPPSLIEEYGDGTPPPSEIEDVEDRASRAAALHIFDNKLLRLRKDLPTTAPCAVAQENWLRLVAPLFDADQLVQQSLVQIRTANVIEKLNKELNGWEHNKYPLRGSLRSVDPRPTQRHGIYLADDEHGLLVTDMTPGSALNEEVHEFKPKWLLQSPSAPPGSIRCRQCARNARMKAIFAREYPHLAPNKYFCPLDLVSEDRRAIALVASQMDSVPSKALILRRWLESNTLLKRLRDAQRKLDPKGIFLSDPTTEDFCVAMTLRDCTVFLRLSGKGKEGHIEARLGDLDVKCPDKAEYWKATEQQLIDEGWYTGTEKAEDRQPLLCSLSSDRWKIVNSMRNGLN</sequence>
<dbReference type="AlphaFoldDB" id="A0A8H4VPP6"/>
<keyword evidence="5 9" id="KW-0808">Transferase</keyword>
<comment type="function">
    <text evidence="1">Has kinase activity and phosphorylates inositol-1,3,4,5,6-pentakisphosphate (Ins(1,3,4,5,6)P5) to produce 1,2,3,4,5,6-hexakisphosphate (InsP6), also known as phytate.</text>
</comment>
<reference evidence="10 11" key="1">
    <citation type="submission" date="2020-03" db="EMBL/GenBank/DDBJ databases">
        <title>Draft Genome Sequence of Cudoniella acicularis.</title>
        <authorList>
            <person name="Buettner E."/>
            <person name="Kellner H."/>
        </authorList>
    </citation>
    <scope>NUCLEOTIDE SEQUENCE [LARGE SCALE GENOMIC DNA]</scope>
    <source>
        <strain evidence="10 11">DSM 108380</strain>
    </source>
</reference>
<comment type="similarity">
    <text evidence="2">Belongs to the IPK1 type 1 family.</text>
</comment>
<evidence type="ECO:0000256" key="9">
    <source>
        <dbReference type="RuleBase" id="RU364126"/>
    </source>
</evidence>
<comment type="caution">
    <text evidence="10">The sequence shown here is derived from an EMBL/GenBank/DDBJ whole genome shotgun (WGS) entry which is preliminary data.</text>
</comment>
<dbReference type="GO" id="GO:0005524">
    <property type="term" value="F:ATP binding"/>
    <property type="evidence" value="ECO:0007669"/>
    <property type="project" value="UniProtKB-KW"/>
</dbReference>
<accession>A0A8H4VPP6</accession>
<evidence type="ECO:0000256" key="6">
    <source>
        <dbReference type="ARBA" id="ARBA00022741"/>
    </source>
</evidence>
<evidence type="ECO:0000313" key="10">
    <source>
        <dbReference type="EMBL" id="KAF4618386.1"/>
    </source>
</evidence>
<organism evidence="10 11">
    <name type="scientific">Cudoniella acicularis</name>
    <dbReference type="NCBI Taxonomy" id="354080"/>
    <lineage>
        <taxon>Eukaryota</taxon>
        <taxon>Fungi</taxon>
        <taxon>Dikarya</taxon>
        <taxon>Ascomycota</taxon>
        <taxon>Pezizomycotina</taxon>
        <taxon>Leotiomycetes</taxon>
        <taxon>Helotiales</taxon>
        <taxon>Tricladiaceae</taxon>
        <taxon>Cudoniella</taxon>
    </lineage>
</organism>
<dbReference type="OrthoDB" id="272370at2759"/>
<dbReference type="PANTHER" id="PTHR14456:SF2">
    <property type="entry name" value="INOSITOL-PENTAKISPHOSPHATE 2-KINASE"/>
    <property type="match status" value="1"/>
</dbReference>
<evidence type="ECO:0000256" key="3">
    <source>
        <dbReference type="ARBA" id="ARBA00012023"/>
    </source>
</evidence>
<dbReference type="GO" id="GO:0032958">
    <property type="term" value="P:inositol phosphate biosynthetic process"/>
    <property type="evidence" value="ECO:0007669"/>
    <property type="project" value="TreeGrafter"/>
</dbReference>
<evidence type="ECO:0000256" key="4">
    <source>
        <dbReference type="ARBA" id="ARBA00014846"/>
    </source>
</evidence>
<evidence type="ECO:0000256" key="8">
    <source>
        <dbReference type="ARBA" id="ARBA00022840"/>
    </source>
</evidence>
<dbReference type="Pfam" id="PF06090">
    <property type="entry name" value="Ins_P5_2-kin"/>
    <property type="match status" value="1"/>
</dbReference>
<comment type="function">
    <text evidence="9">Phosphorylates Ins(1,3,4,5,6)P5 at position 2 to form Ins(1,2,3,4,5,6)P6 (InsP6 or phytate).</text>
</comment>
<keyword evidence="11" id="KW-1185">Reference proteome</keyword>
<proteinExistence type="inferred from homology"/>
<dbReference type="EC" id="2.7.1.158" evidence="3 9"/>
<protein>
    <recommendedName>
        <fullName evidence="4 9">Inositol-pentakisphosphate 2-kinase</fullName>
        <ecNumber evidence="3 9">2.7.1.158</ecNumber>
    </recommendedName>
</protein>
<keyword evidence="8 9" id="KW-0067">ATP-binding</keyword>